<name>A0A3P7LUP1_STRVU</name>
<feature type="compositionally biased region" description="Basic and acidic residues" evidence="1">
    <location>
        <begin position="15"/>
        <end position="29"/>
    </location>
</feature>
<feature type="region of interest" description="Disordered" evidence="1">
    <location>
        <begin position="68"/>
        <end position="117"/>
    </location>
</feature>
<reference evidence="2 3" key="1">
    <citation type="submission" date="2018-11" db="EMBL/GenBank/DDBJ databases">
        <authorList>
            <consortium name="Pathogen Informatics"/>
        </authorList>
    </citation>
    <scope>NUCLEOTIDE SEQUENCE [LARGE SCALE GENOMIC DNA]</scope>
</reference>
<dbReference type="Proteomes" id="UP000270094">
    <property type="component" value="Unassembled WGS sequence"/>
</dbReference>
<evidence type="ECO:0000256" key="1">
    <source>
        <dbReference type="SAM" id="MobiDB-lite"/>
    </source>
</evidence>
<dbReference type="AlphaFoldDB" id="A0A3P7LUP1"/>
<feature type="compositionally biased region" description="Basic and acidic residues" evidence="1">
    <location>
        <begin position="89"/>
        <end position="99"/>
    </location>
</feature>
<sequence>MQAPVFNPYPQPNVEKQEPFSQEADRAKVTLEESISTDVKPSAAELVQNPNPTLPDTYPEVIREKMDTQEYDPSVTPKEEPPTLPDTYPEVKVREKMDTQEYDPSVTPKEESVMDESRTQLIRIQTSVPFSLSDISKNSAHALPLTYRVLIKY</sequence>
<dbReference type="EMBL" id="UYYB01119426">
    <property type="protein sequence ID" value="VDM82792.1"/>
    <property type="molecule type" value="Genomic_DNA"/>
</dbReference>
<protein>
    <submittedName>
        <fullName evidence="2">Uncharacterized protein</fullName>
    </submittedName>
</protein>
<feature type="region of interest" description="Disordered" evidence="1">
    <location>
        <begin position="1"/>
        <end position="29"/>
    </location>
</feature>
<feature type="compositionally biased region" description="Basic and acidic residues" evidence="1">
    <location>
        <begin position="108"/>
        <end position="117"/>
    </location>
</feature>
<keyword evidence="3" id="KW-1185">Reference proteome</keyword>
<proteinExistence type="predicted"/>
<evidence type="ECO:0000313" key="2">
    <source>
        <dbReference type="EMBL" id="VDM82792.1"/>
    </source>
</evidence>
<gene>
    <name evidence="2" type="ORF">SVUK_LOCUS17790</name>
</gene>
<evidence type="ECO:0000313" key="3">
    <source>
        <dbReference type="Proteomes" id="UP000270094"/>
    </source>
</evidence>
<accession>A0A3P7LUP1</accession>
<organism evidence="2 3">
    <name type="scientific">Strongylus vulgaris</name>
    <name type="common">Blood worm</name>
    <dbReference type="NCBI Taxonomy" id="40348"/>
    <lineage>
        <taxon>Eukaryota</taxon>
        <taxon>Metazoa</taxon>
        <taxon>Ecdysozoa</taxon>
        <taxon>Nematoda</taxon>
        <taxon>Chromadorea</taxon>
        <taxon>Rhabditida</taxon>
        <taxon>Rhabditina</taxon>
        <taxon>Rhabditomorpha</taxon>
        <taxon>Strongyloidea</taxon>
        <taxon>Strongylidae</taxon>
        <taxon>Strongylus</taxon>
    </lineage>
</organism>